<evidence type="ECO:0000313" key="1">
    <source>
        <dbReference type="EMBL" id="PLR79700.1"/>
    </source>
</evidence>
<dbReference type="Pfam" id="PF23857">
    <property type="entry name" value="Phage_TAC_19"/>
    <property type="match status" value="1"/>
</dbReference>
<reference evidence="2 4" key="2">
    <citation type="submission" date="2017-12" db="EMBL/GenBank/DDBJ databases">
        <title>Comparative Functional Genomics of Dry Heat Resistant strains isolated from the Viking Spacecraft.</title>
        <authorList>
            <person name="Seuylemezian A."/>
            <person name="Cooper K."/>
            <person name="Vaishampayan P."/>
        </authorList>
    </citation>
    <scope>NUCLEOTIDE SEQUENCE [LARGE SCALE GENOMIC DNA]</scope>
    <source>
        <strain evidence="2 4">ATCC 29669</strain>
    </source>
</reference>
<dbReference type="EMBL" id="PGVD01000018">
    <property type="protein sequence ID" value="PLR99168.1"/>
    <property type="molecule type" value="Genomic_DNA"/>
</dbReference>
<dbReference type="InterPro" id="IPR057006">
    <property type="entry name" value="Phage_TAC_19"/>
</dbReference>
<comment type="caution">
    <text evidence="1">The sequence shown here is derived from an EMBL/GenBank/DDBJ whole genome shotgun (WGS) entry which is preliminary data.</text>
</comment>
<keyword evidence="4" id="KW-1185">Reference proteome</keyword>
<reference evidence="1 3" key="1">
    <citation type="submission" date="2017-11" db="EMBL/GenBank/DDBJ databases">
        <title>Comparitive Functional Genomics of Dry Heat Resistant strains isolated from the Viking Spacecraft.</title>
        <authorList>
            <person name="Seuylemezian A."/>
            <person name="Cooper K."/>
            <person name="Vaishampayan P."/>
        </authorList>
    </citation>
    <scope>NUCLEOTIDE SEQUENCE [LARGE SCALE GENOMIC DNA]</scope>
    <source>
        <strain evidence="1 3">M4.6</strain>
    </source>
</reference>
<name>A0A2N5GG71_9BACI</name>
<proteinExistence type="predicted"/>
<dbReference type="EMBL" id="PGVA01000080">
    <property type="protein sequence ID" value="PLR79700.1"/>
    <property type="molecule type" value="Genomic_DNA"/>
</dbReference>
<dbReference type="Proteomes" id="UP000235114">
    <property type="component" value="Unassembled WGS sequence"/>
</dbReference>
<gene>
    <name evidence="1" type="ORF">CU635_21645</name>
    <name evidence="2" type="ORF">CVD25_06500</name>
</gene>
<evidence type="ECO:0000313" key="4">
    <source>
        <dbReference type="Proteomes" id="UP000235114"/>
    </source>
</evidence>
<accession>A0A2N5GG71</accession>
<organism evidence="1 3">
    <name type="scientific">Bacillus canaveralius</name>
    <dbReference type="NCBI Taxonomy" id="1403243"/>
    <lineage>
        <taxon>Bacteria</taxon>
        <taxon>Bacillati</taxon>
        <taxon>Bacillota</taxon>
        <taxon>Bacilli</taxon>
        <taxon>Bacillales</taxon>
        <taxon>Bacillaceae</taxon>
        <taxon>Bacillus</taxon>
    </lineage>
</organism>
<dbReference type="RefSeq" id="WP_101579446.1">
    <property type="nucleotide sequence ID" value="NZ_PGVA01000080.1"/>
</dbReference>
<sequence>MKNLKIHLIIDGKKKKFKAPKFISGSVFQKTMELERVLDNIQDYNIVFEKLYPLICDVFGNQFTPEQLRKGVDIREIIPLANSVTDHVICHMQLSNKIAGVHSEGKVVLFEKNNRKFRRN</sequence>
<dbReference type="AlphaFoldDB" id="A0A2N5GG71"/>
<dbReference type="Proteomes" id="UP000234951">
    <property type="component" value="Unassembled WGS sequence"/>
</dbReference>
<dbReference type="OrthoDB" id="2915540at2"/>
<evidence type="ECO:0000313" key="3">
    <source>
        <dbReference type="Proteomes" id="UP000234951"/>
    </source>
</evidence>
<protein>
    <submittedName>
        <fullName evidence="1">Uncharacterized protein</fullName>
    </submittedName>
</protein>
<dbReference type="NCBIfam" id="NF047360">
    <property type="entry name" value="tail_chap_PVL"/>
    <property type="match status" value="1"/>
</dbReference>
<evidence type="ECO:0000313" key="2">
    <source>
        <dbReference type="EMBL" id="PLR99168.1"/>
    </source>
</evidence>